<evidence type="ECO:0000313" key="2">
    <source>
        <dbReference type="Proteomes" id="UP000265520"/>
    </source>
</evidence>
<organism evidence="1 2">
    <name type="scientific">Trifolium medium</name>
    <dbReference type="NCBI Taxonomy" id="97028"/>
    <lineage>
        <taxon>Eukaryota</taxon>
        <taxon>Viridiplantae</taxon>
        <taxon>Streptophyta</taxon>
        <taxon>Embryophyta</taxon>
        <taxon>Tracheophyta</taxon>
        <taxon>Spermatophyta</taxon>
        <taxon>Magnoliopsida</taxon>
        <taxon>eudicotyledons</taxon>
        <taxon>Gunneridae</taxon>
        <taxon>Pentapetalae</taxon>
        <taxon>rosids</taxon>
        <taxon>fabids</taxon>
        <taxon>Fabales</taxon>
        <taxon>Fabaceae</taxon>
        <taxon>Papilionoideae</taxon>
        <taxon>50 kb inversion clade</taxon>
        <taxon>NPAAA clade</taxon>
        <taxon>Hologalegina</taxon>
        <taxon>IRL clade</taxon>
        <taxon>Trifolieae</taxon>
        <taxon>Trifolium</taxon>
    </lineage>
</organism>
<evidence type="ECO:0000313" key="1">
    <source>
        <dbReference type="EMBL" id="MCI93480.1"/>
    </source>
</evidence>
<feature type="non-terminal residue" evidence="1">
    <location>
        <position position="1"/>
    </location>
</feature>
<comment type="caution">
    <text evidence="1">The sequence shown here is derived from an EMBL/GenBank/DDBJ whole genome shotgun (WGS) entry which is preliminary data.</text>
</comment>
<protein>
    <submittedName>
        <fullName evidence="1">Uncharacterized protein</fullName>
    </submittedName>
</protein>
<dbReference type="EMBL" id="LXQA011330234">
    <property type="protein sequence ID" value="MCI93480.1"/>
    <property type="molecule type" value="Genomic_DNA"/>
</dbReference>
<dbReference type="AlphaFoldDB" id="A0A392W4A7"/>
<sequence length="63" mass="6845">TQSAPGLVPPELGAEARKIPGKQNSFLRLAWCFQAGRRSQNVPKMLKNAILKGTKLDNTKGPD</sequence>
<accession>A0A392W4A7</accession>
<keyword evidence="2" id="KW-1185">Reference proteome</keyword>
<proteinExistence type="predicted"/>
<reference evidence="1 2" key="1">
    <citation type="journal article" date="2018" name="Front. Plant Sci.">
        <title>Red Clover (Trifolium pratense) and Zigzag Clover (T. medium) - A Picture of Genomic Similarities and Differences.</title>
        <authorList>
            <person name="Dluhosova J."/>
            <person name="Istvanek J."/>
            <person name="Nedelnik J."/>
            <person name="Repkova J."/>
        </authorList>
    </citation>
    <scope>NUCLEOTIDE SEQUENCE [LARGE SCALE GENOMIC DNA]</scope>
    <source>
        <strain evidence="2">cv. 10/8</strain>
        <tissue evidence="1">Leaf</tissue>
    </source>
</reference>
<name>A0A392W4A7_9FABA</name>
<dbReference type="Proteomes" id="UP000265520">
    <property type="component" value="Unassembled WGS sequence"/>
</dbReference>